<evidence type="ECO:0000256" key="14">
    <source>
        <dbReference type="ARBA" id="ARBA00023098"/>
    </source>
</evidence>
<evidence type="ECO:0000256" key="8">
    <source>
        <dbReference type="ARBA" id="ARBA00022475"/>
    </source>
</evidence>
<comment type="similarity">
    <text evidence="5">Belongs to the CDS family.</text>
</comment>
<keyword evidence="13 24" id="KW-1133">Transmembrane helix</keyword>
<feature type="transmembrane region" description="Helical" evidence="24">
    <location>
        <begin position="209"/>
        <end position="232"/>
    </location>
</feature>
<evidence type="ECO:0000256" key="10">
    <source>
        <dbReference type="ARBA" id="ARBA00022679"/>
    </source>
</evidence>
<evidence type="ECO:0000256" key="20">
    <source>
        <dbReference type="ARBA" id="ARBA00032253"/>
    </source>
</evidence>
<keyword evidence="15 24" id="KW-0472">Membrane</keyword>
<feature type="transmembrane region" description="Helical" evidence="24">
    <location>
        <begin position="178"/>
        <end position="197"/>
    </location>
</feature>
<keyword evidence="10 25" id="KW-0808">Transferase</keyword>
<dbReference type="GO" id="GO:0016024">
    <property type="term" value="P:CDP-diacylglycerol biosynthetic process"/>
    <property type="evidence" value="ECO:0007669"/>
    <property type="project" value="TreeGrafter"/>
</dbReference>
<evidence type="ECO:0000256" key="4">
    <source>
        <dbReference type="ARBA" id="ARBA00005189"/>
    </source>
</evidence>
<reference evidence="25" key="1">
    <citation type="submission" date="2012-03" db="EMBL/GenBank/DDBJ databases">
        <title>Functional metagenomics reveals considerable lignocellulase gene clusters in the gut microbiome of a wood-feeding higher termite.</title>
        <authorList>
            <person name="Liu N."/>
        </authorList>
    </citation>
    <scope>NUCLEOTIDE SEQUENCE</scope>
</reference>
<comment type="pathway">
    <text evidence="3">Phospholipid metabolism; CDP-diacylglycerol biosynthesis; CDP-diacylglycerol from sn-glycerol 3-phosphate: step 3/3.</text>
</comment>
<name>A0A806KFU5_9BACT</name>
<keyword evidence="17" id="KW-1208">Phospholipid metabolism</keyword>
<evidence type="ECO:0000313" key="25">
    <source>
        <dbReference type="EMBL" id="AGS51873.1"/>
    </source>
</evidence>
<protein>
    <recommendedName>
        <fullName evidence="7">Phosphatidate cytidylyltransferase</fullName>
        <ecNumber evidence="6">2.7.7.41</ecNumber>
    </recommendedName>
    <alternativeName>
        <fullName evidence="20">CDP-DAG synthase</fullName>
    </alternativeName>
    <alternativeName>
        <fullName evidence="22">CDP-DG synthase</fullName>
    </alternativeName>
    <alternativeName>
        <fullName evidence="18">CDP-diacylglycerol synthase</fullName>
    </alternativeName>
    <alternativeName>
        <fullName evidence="21">CDP-diglyceride pyrophosphorylase</fullName>
    </alternativeName>
    <alternativeName>
        <fullName evidence="23">CDP-diglyceride synthase</fullName>
    </alternativeName>
    <alternativeName>
        <fullName evidence="19">CTP:phosphatidate cytidylyltransferase</fullName>
    </alternativeName>
</protein>
<feature type="transmembrane region" description="Helical" evidence="24">
    <location>
        <begin position="7"/>
        <end position="24"/>
    </location>
</feature>
<evidence type="ECO:0000256" key="17">
    <source>
        <dbReference type="ARBA" id="ARBA00023264"/>
    </source>
</evidence>
<evidence type="ECO:0000256" key="11">
    <source>
        <dbReference type="ARBA" id="ARBA00022692"/>
    </source>
</evidence>
<keyword evidence="12 25" id="KW-0548">Nucleotidyltransferase</keyword>
<keyword evidence="11 24" id="KW-0812">Transmembrane</keyword>
<evidence type="ECO:0000256" key="21">
    <source>
        <dbReference type="ARBA" id="ARBA00032396"/>
    </source>
</evidence>
<dbReference type="AlphaFoldDB" id="A0A806KFU5"/>
<evidence type="ECO:0000256" key="3">
    <source>
        <dbReference type="ARBA" id="ARBA00005119"/>
    </source>
</evidence>
<dbReference type="Pfam" id="PF01148">
    <property type="entry name" value="CTP_transf_1"/>
    <property type="match status" value="1"/>
</dbReference>
<evidence type="ECO:0000256" key="16">
    <source>
        <dbReference type="ARBA" id="ARBA00023209"/>
    </source>
</evidence>
<dbReference type="PANTHER" id="PTHR46382">
    <property type="entry name" value="PHOSPHATIDATE CYTIDYLYLTRANSFERASE"/>
    <property type="match status" value="1"/>
</dbReference>
<dbReference type="EMBL" id="JQ844175">
    <property type="protein sequence ID" value="AGS51873.1"/>
    <property type="molecule type" value="Genomic_DNA"/>
</dbReference>
<feature type="transmembrane region" description="Helical" evidence="24">
    <location>
        <begin position="82"/>
        <end position="104"/>
    </location>
</feature>
<evidence type="ECO:0000256" key="24">
    <source>
        <dbReference type="SAM" id="Phobius"/>
    </source>
</evidence>
<sequence>MSNLAKRCIFAFTAMPVVAFILWFGDYTRLALLLFLCIVATYEWARMVSNVYPDKAKFISILSPACAVLFTVPWFGIEYKAYTLPILVTVIMLYIIIAFAYVDVKNLFPWLVLHVSAPLYLGLWGGMSITLFEHGQGFEQCAKFMVVMTTLWACDSAAYFAGRFLGKHKFSPQISPNKTWEGAIGGTLFSIFWFWIWTRTGFGYTVFDISFASTVIFAFIISVAGHLGDLLISALKRWSGIKMLAKFSRATAEF</sequence>
<keyword evidence="9" id="KW-0444">Lipid biosynthesis</keyword>
<evidence type="ECO:0000256" key="18">
    <source>
        <dbReference type="ARBA" id="ARBA00029893"/>
    </source>
</evidence>
<evidence type="ECO:0000256" key="5">
    <source>
        <dbReference type="ARBA" id="ARBA00010185"/>
    </source>
</evidence>
<organism evidence="25">
    <name type="scientific">uncultured bacterium contig00123</name>
    <dbReference type="NCBI Taxonomy" id="1181580"/>
    <lineage>
        <taxon>Bacteria</taxon>
        <taxon>environmental samples</taxon>
    </lineage>
</organism>
<comment type="pathway">
    <text evidence="4">Lipid metabolism.</text>
</comment>
<dbReference type="PANTHER" id="PTHR46382:SF1">
    <property type="entry name" value="PHOSPHATIDATE CYTIDYLYLTRANSFERASE"/>
    <property type="match status" value="1"/>
</dbReference>
<feature type="transmembrane region" description="Helical" evidence="24">
    <location>
        <begin position="58"/>
        <end position="76"/>
    </location>
</feature>
<accession>A0A806KFU5</accession>
<evidence type="ECO:0000256" key="12">
    <source>
        <dbReference type="ARBA" id="ARBA00022695"/>
    </source>
</evidence>
<evidence type="ECO:0000256" key="13">
    <source>
        <dbReference type="ARBA" id="ARBA00022989"/>
    </source>
</evidence>
<evidence type="ECO:0000256" key="9">
    <source>
        <dbReference type="ARBA" id="ARBA00022516"/>
    </source>
</evidence>
<dbReference type="GO" id="GO:0005886">
    <property type="term" value="C:plasma membrane"/>
    <property type="evidence" value="ECO:0007669"/>
    <property type="project" value="UniProtKB-SubCell"/>
</dbReference>
<keyword evidence="8" id="KW-1003">Cell membrane</keyword>
<evidence type="ECO:0000256" key="7">
    <source>
        <dbReference type="ARBA" id="ARBA00019373"/>
    </source>
</evidence>
<evidence type="ECO:0000256" key="2">
    <source>
        <dbReference type="ARBA" id="ARBA00004651"/>
    </source>
</evidence>
<evidence type="ECO:0000256" key="23">
    <source>
        <dbReference type="ARBA" id="ARBA00033406"/>
    </source>
</evidence>
<dbReference type="GO" id="GO:0004605">
    <property type="term" value="F:phosphatidate cytidylyltransferase activity"/>
    <property type="evidence" value="ECO:0007669"/>
    <property type="project" value="UniProtKB-EC"/>
</dbReference>
<evidence type="ECO:0000256" key="22">
    <source>
        <dbReference type="ARBA" id="ARBA00032743"/>
    </source>
</evidence>
<keyword evidence="14" id="KW-0443">Lipid metabolism</keyword>
<evidence type="ECO:0000256" key="19">
    <source>
        <dbReference type="ARBA" id="ARBA00031825"/>
    </source>
</evidence>
<comment type="subcellular location">
    <subcellularLocation>
        <location evidence="2">Cell membrane</location>
        <topology evidence="2">Multi-pass membrane protein</topology>
    </subcellularLocation>
</comment>
<proteinExistence type="inferred from homology"/>
<evidence type="ECO:0000256" key="1">
    <source>
        <dbReference type="ARBA" id="ARBA00001698"/>
    </source>
</evidence>
<evidence type="ECO:0000256" key="6">
    <source>
        <dbReference type="ARBA" id="ARBA00012487"/>
    </source>
</evidence>
<feature type="transmembrane region" description="Helical" evidence="24">
    <location>
        <begin position="30"/>
        <end position="46"/>
    </location>
</feature>
<feature type="transmembrane region" description="Helical" evidence="24">
    <location>
        <begin position="144"/>
        <end position="166"/>
    </location>
</feature>
<dbReference type="EC" id="2.7.7.41" evidence="6"/>
<comment type="catalytic activity">
    <reaction evidence="1">
        <text>a 1,2-diacyl-sn-glycero-3-phosphate + CTP + H(+) = a CDP-1,2-diacyl-sn-glycerol + diphosphate</text>
        <dbReference type="Rhea" id="RHEA:16229"/>
        <dbReference type="ChEBI" id="CHEBI:15378"/>
        <dbReference type="ChEBI" id="CHEBI:33019"/>
        <dbReference type="ChEBI" id="CHEBI:37563"/>
        <dbReference type="ChEBI" id="CHEBI:58332"/>
        <dbReference type="ChEBI" id="CHEBI:58608"/>
        <dbReference type="EC" id="2.7.7.41"/>
    </reaction>
</comment>
<keyword evidence="16" id="KW-0594">Phospholipid biosynthesis</keyword>
<evidence type="ECO:0000256" key="15">
    <source>
        <dbReference type="ARBA" id="ARBA00023136"/>
    </source>
</evidence>
<feature type="transmembrane region" description="Helical" evidence="24">
    <location>
        <begin position="111"/>
        <end position="132"/>
    </location>
</feature>